<proteinExistence type="predicted"/>
<accession>A0A6G0Y0L4</accession>
<name>A0A6G0Y0L4_APHCR</name>
<dbReference type="AlphaFoldDB" id="A0A6G0Y0L4"/>
<organism evidence="2 3">
    <name type="scientific">Aphis craccivora</name>
    <name type="common">Cowpea aphid</name>
    <dbReference type="NCBI Taxonomy" id="307492"/>
    <lineage>
        <taxon>Eukaryota</taxon>
        <taxon>Metazoa</taxon>
        <taxon>Ecdysozoa</taxon>
        <taxon>Arthropoda</taxon>
        <taxon>Hexapoda</taxon>
        <taxon>Insecta</taxon>
        <taxon>Pterygota</taxon>
        <taxon>Neoptera</taxon>
        <taxon>Paraneoptera</taxon>
        <taxon>Hemiptera</taxon>
        <taxon>Sternorrhyncha</taxon>
        <taxon>Aphidomorpha</taxon>
        <taxon>Aphidoidea</taxon>
        <taxon>Aphididae</taxon>
        <taxon>Aphidini</taxon>
        <taxon>Aphis</taxon>
        <taxon>Aphis</taxon>
    </lineage>
</organism>
<feature type="region of interest" description="Disordered" evidence="1">
    <location>
        <begin position="866"/>
        <end position="924"/>
    </location>
</feature>
<dbReference type="OrthoDB" id="6776730at2759"/>
<keyword evidence="3" id="KW-1185">Reference proteome</keyword>
<gene>
    <name evidence="2" type="ORF">FWK35_00016196</name>
</gene>
<sequence length="984" mass="113499">MPRPPSVLPTDIIKAIEDNKNLFQNGIPIPSDSSWTKIANTLNNILTPKHLYTIVKNNKYNVQQVLAKEPELPIENILSEESENDSIESEEIMIFNIVLSVEEWKEIGPKIKKYNCQDKKFSKVNQKSYYVLEPYQWTNVIHKHFRAQCGMPCAISYKRANVHPGGNIYLKIVGSCSSCNSRFTGEIENEPEENALIIISCKYQGMYKECRGKNKRRLIGRKRDELKNKLIKENMSASYIQRMEAKGMMHFGEKEPSHIPTLNSLRILKSKALQQENIHKDPIISISILKQTNNLNSTIRDIGYDRFSFIIGVVQRPVLISGRRTANIFLYEVVVMDHIIKKQYGVAHMLSERHDTNSIAHWLQEWIKDSAPCPKIVVMDQSLTLMSAAVKSFTQYSSLNMYLDLFELIISSWPEFKTSSYRIKNFYLRSIALVIQSTDFETIKYLLKSIFIVALFDTEGINEITGELNLCERYTNELKMKIASIEDTPNNQNNDDIFDLNECETDSCINILTSDPEYYKNIKVLYNKCVDLSKIHDQGDRDNHQHNIKISKRLLQFCKLLPCWTAVMVPFFGFDINIQKNNDEENDDDNLQMDLGENFQMQLYENEQIEGVDQNICKITNVDENVLIDTEENMNKQQYLYQDQNHSIKTTCTENEIICIVCINGHKPTGAHICNLCKKAVHIIDGCSYSILGEEEGFGEKRICHQCKIKSSNHTRPNELSAEENWRGETEKNKKRSNYLQKDPTILFYNDFSKTKSPVIGILKNGNRSNLKSIQIGGKFYISSNTCVFDSIIHVLCTSYCDSKSYAEFINSNNDHLIFKLVKNAIKDGINVQTYRKWSMILKDICRLKELPELLILDTNRQFKHRHRHPPLAQGTATATATTRHRHLNRHPPLAQGTATRTATHHSPKVSPPPHYHHHPPSHRCRNRAISEMNRLYKYIAPTSPSELIDCSNFTIDFENRKFLNVGFDLKNKFNIVLRIITPS</sequence>
<dbReference type="Proteomes" id="UP000478052">
    <property type="component" value="Unassembled WGS sequence"/>
</dbReference>
<dbReference type="EMBL" id="VUJU01007088">
    <property type="protein sequence ID" value="KAF0746763.1"/>
    <property type="molecule type" value="Genomic_DNA"/>
</dbReference>
<feature type="region of interest" description="Disordered" evidence="1">
    <location>
        <begin position="716"/>
        <end position="736"/>
    </location>
</feature>
<comment type="caution">
    <text evidence="2">The sequence shown here is derived from an EMBL/GenBank/DDBJ whole genome shotgun (WGS) entry which is preliminary data.</text>
</comment>
<protein>
    <submittedName>
        <fullName evidence="2">Uncharacterized protein</fullName>
    </submittedName>
</protein>
<feature type="non-terminal residue" evidence="2">
    <location>
        <position position="984"/>
    </location>
</feature>
<feature type="compositionally biased region" description="Basic residues" evidence="1">
    <location>
        <begin position="915"/>
        <end position="924"/>
    </location>
</feature>
<evidence type="ECO:0000313" key="3">
    <source>
        <dbReference type="Proteomes" id="UP000478052"/>
    </source>
</evidence>
<evidence type="ECO:0000256" key="1">
    <source>
        <dbReference type="SAM" id="MobiDB-lite"/>
    </source>
</evidence>
<evidence type="ECO:0000313" key="2">
    <source>
        <dbReference type="EMBL" id="KAF0746763.1"/>
    </source>
</evidence>
<reference evidence="2 3" key="1">
    <citation type="submission" date="2019-08" db="EMBL/GenBank/DDBJ databases">
        <title>Whole genome of Aphis craccivora.</title>
        <authorList>
            <person name="Voronova N.V."/>
            <person name="Shulinski R.S."/>
            <person name="Bandarenka Y.V."/>
            <person name="Zhorov D.G."/>
            <person name="Warner D."/>
        </authorList>
    </citation>
    <scope>NUCLEOTIDE SEQUENCE [LARGE SCALE GENOMIC DNA]</scope>
    <source>
        <strain evidence="2">180601</strain>
        <tissue evidence="2">Whole Body</tissue>
    </source>
</reference>